<protein>
    <submittedName>
        <fullName evidence="2">ABC transporter permease</fullName>
    </submittedName>
</protein>
<dbReference type="KEGG" id="mik:FOE78_02360"/>
<feature type="transmembrane region" description="Helical" evidence="1">
    <location>
        <begin position="43"/>
        <end position="63"/>
    </location>
</feature>
<feature type="transmembrane region" description="Helical" evidence="1">
    <location>
        <begin position="104"/>
        <end position="124"/>
    </location>
</feature>
<feature type="transmembrane region" description="Helical" evidence="1">
    <location>
        <begin position="481"/>
        <end position="501"/>
    </location>
</feature>
<sequence length="552" mass="57441">MSALATSRLSAATPRTDAGNHPLGGAGIMIRFALRRERIRTPAWLVIIVGSTMMVAAAFTNLYGDAAERARTAASLGTPAGLAMTGPREYMKNYTLGAMMSQQMIGWVAVVVALLSILIVVRNTRTEEETGRAELVRSMPVGRHAQLFAAIVVAVLANVVLALALGFGLAALKIDSMDLAGSLLYGFAHAAVGIVFVGITAITVQITAHARGAIGMSLAIVGLAYVLRAAGDSGDHDVLSWLSPIGWAQRTYAYVDDRWWPLLLALGLAVITAAIGFWLSTRRDVGAGLRAARLGRGTASAFLQTPIGAAVRLHRGMIIGFAIGAFVLGAMYGSVLGSIKGMLSGVEPLDQALKETGGSLTDAFAAMILVVLAMIAAVFAVIAALRPRAEESGGRAEGLLATGLSRAGWLLSHVVVAMLGGAVVLAAAGFGFGVAGAGATGDQGLIGTLTLSALAYAPAVWVTAGVAVALYGWLPRLAPVAWALVVYSFFVGYLGQILQLPDWMNKLQPFGYVAKVPVHDVTWLPEIVLTAIAAALVIIGIAGLRRRDLDLK</sequence>
<dbReference type="AlphaFoldDB" id="A0A516PUS9"/>
<organism evidence="2 3">
    <name type="scientific">Microlunatus elymi</name>
    <dbReference type="NCBI Taxonomy" id="2596828"/>
    <lineage>
        <taxon>Bacteria</taxon>
        <taxon>Bacillati</taxon>
        <taxon>Actinomycetota</taxon>
        <taxon>Actinomycetes</taxon>
        <taxon>Propionibacteriales</taxon>
        <taxon>Propionibacteriaceae</taxon>
        <taxon>Microlunatus</taxon>
    </lineage>
</organism>
<proteinExistence type="predicted"/>
<feature type="transmembrane region" description="Helical" evidence="1">
    <location>
        <begin position="318"/>
        <end position="343"/>
    </location>
</feature>
<dbReference type="Proteomes" id="UP000319263">
    <property type="component" value="Chromosome"/>
</dbReference>
<feature type="transmembrane region" description="Helical" evidence="1">
    <location>
        <begin position="453"/>
        <end position="474"/>
    </location>
</feature>
<evidence type="ECO:0000313" key="2">
    <source>
        <dbReference type="EMBL" id="QDP94912.1"/>
    </source>
</evidence>
<feature type="transmembrane region" description="Helical" evidence="1">
    <location>
        <begin position="145"/>
        <end position="171"/>
    </location>
</feature>
<dbReference type="EMBL" id="CP041692">
    <property type="protein sequence ID" value="QDP94912.1"/>
    <property type="molecule type" value="Genomic_DNA"/>
</dbReference>
<feature type="transmembrane region" description="Helical" evidence="1">
    <location>
        <begin position="363"/>
        <end position="386"/>
    </location>
</feature>
<feature type="transmembrane region" description="Helical" evidence="1">
    <location>
        <begin position="407"/>
        <end position="433"/>
    </location>
</feature>
<evidence type="ECO:0000256" key="1">
    <source>
        <dbReference type="SAM" id="Phobius"/>
    </source>
</evidence>
<keyword evidence="1" id="KW-0472">Membrane</keyword>
<evidence type="ECO:0000313" key="3">
    <source>
        <dbReference type="Proteomes" id="UP000319263"/>
    </source>
</evidence>
<feature type="transmembrane region" description="Helical" evidence="1">
    <location>
        <begin position="521"/>
        <end position="544"/>
    </location>
</feature>
<feature type="transmembrane region" description="Helical" evidence="1">
    <location>
        <begin position="183"/>
        <end position="206"/>
    </location>
</feature>
<gene>
    <name evidence="2" type="ORF">FOE78_02360</name>
</gene>
<feature type="transmembrane region" description="Helical" evidence="1">
    <location>
        <begin position="213"/>
        <end position="231"/>
    </location>
</feature>
<reference evidence="2 3" key="1">
    <citation type="submission" date="2019-07" db="EMBL/GenBank/DDBJ databases">
        <title>Microlunatus dokdonensis sp. nov. isolated from the rhizospheric soil of the wild plant Elymus tsukushiensis.</title>
        <authorList>
            <person name="Ghim S.-Y."/>
            <person name="Hwang Y.-J."/>
            <person name="Son J.-S."/>
            <person name="Shin J.-H."/>
        </authorList>
    </citation>
    <scope>NUCLEOTIDE SEQUENCE [LARGE SCALE GENOMIC DNA]</scope>
    <source>
        <strain evidence="2 3">KUDC0627</strain>
    </source>
</reference>
<feature type="transmembrane region" description="Helical" evidence="1">
    <location>
        <begin position="259"/>
        <end position="280"/>
    </location>
</feature>
<keyword evidence="1" id="KW-1133">Transmembrane helix</keyword>
<dbReference type="RefSeq" id="WP_143984897.1">
    <property type="nucleotide sequence ID" value="NZ_CP041692.1"/>
</dbReference>
<keyword evidence="3" id="KW-1185">Reference proteome</keyword>
<name>A0A516PUS9_9ACTN</name>
<accession>A0A516PUS9</accession>
<keyword evidence="1" id="KW-0812">Transmembrane</keyword>
<dbReference type="OrthoDB" id="2014935at2"/>